<protein>
    <submittedName>
        <fullName evidence="3">T9SS type A sorting domain-containing protein</fullName>
    </submittedName>
</protein>
<sequence>MMMKKMRCFFLLGLTIASISGLRAQAAPTKDEVSEMQAVSLLEIYPNPTSSYLNIEQQQFDGSISQLRITDLSGHMVYQIQEKFTQLSIFVGNWQKGVYMVFFRQGNKEVMKKIVVQ</sequence>
<dbReference type="Proteomes" id="UP001062165">
    <property type="component" value="Chromosome"/>
</dbReference>
<organism evidence="3 4">
    <name type="scientific">Reichenbachiella carrageenanivorans</name>
    <dbReference type="NCBI Taxonomy" id="2979869"/>
    <lineage>
        <taxon>Bacteria</taxon>
        <taxon>Pseudomonadati</taxon>
        <taxon>Bacteroidota</taxon>
        <taxon>Cytophagia</taxon>
        <taxon>Cytophagales</taxon>
        <taxon>Reichenbachiellaceae</taxon>
        <taxon>Reichenbachiella</taxon>
    </lineage>
</organism>
<dbReference type="InterPro" id="IPR026444">
    <property type="entry name" value="Secre_tail"/>
</dbReference>
<evidence type="ECO:0000256" key="1">
    <source>
        <dbReference type="SAM" id="SignalP"/>
    </source>
</evidence>
<gene>
    <name evidence="3" type="ORF">N7E81_00225</name>
</gene>
<name>A0ABY6D049_9BACT</name>
<dbReference type="Pfam" id="PF18962">
    <property type="entry name" value="Por_Secre_tail"/>
    <property type="match status" value="1"/>
</dbReference>
<keyword evidence="4" id="KW-1185">Reference proteome</keyword>
<keyword evidence="1" id="KW-0732">Signal</keyword>
<feature type="domain" description="Secretion system C-terminal sorting" evidence="2">
    <location>
        <begin position="44"/>
        <end position="116"/>
    </location>
</feature>
<evidence type="ECO:0000313" key="4">
    <source>
        <dbReference type="Proteomes" id="UP001062165"/>
    </source>
</evidence>
<reference evidence="3" key="1">
    <citation type="submission" date="2022-10" db="EMBL/GenBank/DDBJ databases">
        <title>Comparative genomics and taxonomic characterization of three novel marine species of genus Reichenbachiella exhibiting antioxidant and polysaccharide degradation activities.</title>
        <authorList>
            <person name="Muhammad N."/>
            <person name="Lee Y.-J."/>
            <person name="Ko J."/>
            <person name="Kim S.-G."/>
        </authorList>
    </citation>
    <scope>NUCLEOTIDE SEQUENCE</scope>
    <source>
        <strain evidence="3">Wsw4-B4</strain>
    </source>
</reference>
<evidence type="ECO:0000259" key="2">
    <source>
        <dbReference type="Pfam" id="PF18962"/>
    </source>
</evidence>
<dbReference type="NCBIfam" id="TIGR04183">
    <property type="entry name" value="Por_Secre_tail"/>
    <property type="match status" value="1"/>
</dbReference>
<feature type="chain" id="PRO_5045583218" evidence="1">
    <location>
        <begin position="27"/>
        <end position="117"/>
    </location>
</feature>
<dbReference type="RefSeq" id="WP_263051267.1">
    <property type="nucleotide sequence ID" value="NZ_CP106735.1"/>
</dbReference>
<evidence type="ECO:0000313" key="3">
    <source>
        <dbReference type="EMBL" id="UXX79536.1"/>
    </source>
</evidence>
<proteinExistence type="predicted"/>
<feature type="signal peptide" evidence="1">
    <location>
        <begin position="1"/>
        <end position="26"/>
    </location>
</feature>
<dbReference type="EMBL" id="CP106735">
    <property type="protein sequence ID" value="UXX79536.1"/>
    <property type="molecule type" value="Genomic_DNA"/>
</dbReference>
<accession>A0ABY6D049</accession>